<gene>
    <name evidence="2" type="ORF">SAMN06295987_106127</name>
</gene>
<dbReference type="RefSeq" id="WP_054947084.1">
    <property type="nucleotide sequence ID" value="NZ_FVZE01000006.1"/>
</dbReference>
<evidence type="ECO:0000259" key="1">
    <source>
        <dbReference type="Pfam" id="PF21777"/>
    </source>
</evidence>
<name>A0A1U6IG53_9SPHN</name>
<dbReference type="EMBL" id="FVZE01000006">
    <property type="protein sequence ID" value="SLK07011.1"/>
    <property type="molecule type" value="Genomic_DNA"/>
</dbReference>
<organism evidence="2 3">
    <name type="scientific">Novosphingobium mathurense</name>
    <dbReference type="NCBI Taxonomy" id="428990"/>
    <lineage>
        <taxon>Bacteria</taxon>
        <taxon>Pseudomonadati</taxon>
        <taxon>Pseudomonadota</taxon>
        <taxon>Alphaproteobacteria</taxon>
        <taxon>Sphingomonadales</taxon>
        <taxon>Sphingomonadaceae</taxon>
        <taxon>Novosphingobium</taxon>
    </lineage>
</organism>
<dbReference type="Pfam" id="PF21777">
    <property type="entry name" value="SDR-like"/>
    <property type="match status" value="1"/>
</dbReference>
<dbReference type="Proteomes" id="UP000190989">
    <property type="component" value="Unassembled WGS sequence"/>
</dbReference>
<dbReference type="STRING" id="428990.SAMN06295987_106127"/>
<feature type="domain" description="Short chain dehydrogenase-like proteobacteria" evidence="1">
    <location>
        <begin position="5"/>
        <end position="101"/>
    </location>
</feature>
<keyword evidence="3" id="KW-1185">Reference proteome</keyword>
<sequence>MKDVLRVGPLPEEPLAAAADFHARLLPAIEAALRGGSDPLAVVFLPASHEHRGWRLAAIQSLARTYAPSRVNALESDDEAAIAAALDWLSGAASVTGQVMALDGAGAGPVL</sequence>
<evidence type="ECO:0000313" key="2">
    <source>
        <dbReference type="EMBL" id="SLK07011.1"/>
    </source>
</evidence>
<accession>A0A1U6IG53</accession>
<proteinExistence type="predicted"/>
<dbReference type="InterPro" id="IPR048623">
    <property type="entry name" value="SDR-like_proteobact"/>
</dbReference>
<protein>
    <recommendedName>
        <fullName evidence="1">Short chain dehydrogenase-like proteobacteria domain-containing protein</fullName>
    </recommendedName>
</protein>
<reference evidence="3" key="1">
    <citation type="submission" date="2017-02" db="EMBL/GenBank/DDBJ databases">
        <authorList>
            <person name="Varghese N."/>
            <person name="Submissions S."/>
        </authorList>
    </citation>
    <scope>NUCLEOTIDE SEQUENCE [LARGE SCALE GENOMIC DNA]</scope>
    <source>
        <strain evidence="3">SM117</strain>
    </source>
</reference>
<evidence type="ECO:0000313" key="3">
    <source>
        <dbReference type="Proteomes" id="UP000190989"/>
    </source>
</evidence>
<dbReference type="AlphaFoldDB" id="A0A1U6IG53"/>